<dbReference type="Proteomes" id="UP000029221">
    <property type="component" value="Unassembled WGS sequence"/>
</dbReference>
<name>A0A090Q2P5_9FLAO</name>
<dbReference type="Gene3D" id="3.90.550.10">
    <property type="entry name" value="Spore Coat Polysaccharide Biosynthesis Protein SpsA, Chain A"/>
    <property type="match status" value="1"/>
</dbReference>
<gene>
    <name evidence="2" type="ORF">JCM19294_1970</name>
</gene>
<dbReference type="eggNOG" id="COG1215">
    <property type="taxonomic scope" value="Bacteria"/>
</dbReference>
<dbReference type="InterPro" id="IPR029044">
    <property type="entry name" value="Nucleotide-diphossugar_trans"/>
</dbReference>
<sequence>MRKGVNPVKGGKPVVKEPCDHRVLIPLFIPHEEDYFKDAYRIFILCLESILKTANSKVKVSIISNKCCDAVNQRLLKLYKDKQIDELIIEREGIGKINSLLKALRTVEERLITITDADVLFLQNWEKEVVKVFEEFPKAGAVCPVPVFRKQFDLTYNIWRNYFFSNKLRFSKVKDLPALEKFATSIGWTHLPEEFGDTIATLESTSGHKAVVGCSHFVATYKREVFKELPINNSPYLIDGDSELLYLDLPVIKKGGYRLSTYSNNAFHLGNVHESWMEKEFEQLIEKDNKFIDYTYLSNISTSTFSYYLDNVIFKKIFKKKSILKWVLKRKGLNNSQLFNYLDRKY</sequence>
<dbReference type="InterPro" id="IPR001173">
    <property type="entry name" value="Glyco_trans_2-like"/>
</dbReference>
<evidence type="ECO:0000313" key="3">
    <source>
        <dbReference type="Proteomes" id="UP000029221"/>
    </source>
</evidence>
<evidence type="ECO:0000313" key="2">
    <source>
        <dbReference type="EMBL" id="GAK96457.1"/>
    </source>
</evidence>
<organism evidence="2 3">
    <name type="scientific">Nonlabens tegetincola</name>
    <dbReference type="NCBI Taxonomy" id="323273"/>
    <lineage>
        <taxon>Bacteria</taxon>
        <taxon>Pseudomonadati</taxon>
        <taxon>Bacteroidota</taxon>
        <taxon>Flavobacteriia</taxon>
        <taxon>Flavobacteriales</taxon>
        <taxon>Flavobacteriaceae</taxon>
        <taxon>Nonlabens</taxon>
    </lineage>
</organism>
<accession>A0A090Q2P5</accession>
<evidence type="ECO:0000259" key="1">
    <source>
        <dbReference type="Pfam" id="PF00535"/>
    </source>
</evidence>
<dbReference type="SUPFAM" id="SSF53448">
    <property type="entry name" value="Nucleotide-diphospho-sugar transferases"/>
    <property type="match status" value="1"/>
</dbReference>
<proteinExistence type="predicted"/>
<keyword evidence="3" id="KW-1185">Reference proteome</keyword>
<comment type="caution">
    <text evidence="2">The sequence shown here is derived from an EMBL/GenBank/DDBJ whole genome shotgun (WGS) entry which is preliminary data.</text>
</comment>
<dbReference type="Pfam" id="PF00535">
    <property type="entry name" value="Glycos_transf_2"/>
    <property type="match status" value="1"/>
</dbReference>
<reference evidence="2" key="1">
    <citation type="journal article" date="2014" name="Genome Announc.">
        <title>Draft Genome Sequences of Marine Flavobacterium Nonlabens Strains NR17, NR24, NR27, NR32, NR33, and Ara13.</title>
        <authorList>
            <person name="Nakanishi M."/>
            <person name="Meirelles P."/>
            <person name="Suzuki R."/>
            <person name="Takatani N."/>
            <person name="Mino S."/>
            <person name="Suda W."/>
            <person name="Oshima K."/>
            <person name="Hattori M."/>
            <person name="Ohkuma M."/>
            <person name="Hosokawa M."/>
            <person name="Miyashita K."/>
            <person name="Thompson F.L."/>
            <person name="Niwa A."/>
            <person name="Sawabe T."/>
            <person name="Sawabe T."/>
        </authorList>
    </citation>
    <scope>NUCLEOTIDE SEQUENCE [LARGE SCALE GENOMIC DNA]</scope>
    <source>
        <strain evidence="2">JCM 19294</strain>
    </source>
</reference>
<dbReference type="AlphaFoldDB" id="A0A090Q2P5"/>
<protein>
    <recommendedName>
        <fullName evidence="1">Glycosyltransferase 2-like domain-containing protein</fullName>
    </recommendedName>
</protein>
<dbReference type="EMBL" id="BBML01000002">
    <property type="protein sequence ID" value="GAK96457.1"/>
    <property type="molecule type" value="Genomic_DNA"/>
</dbReference>
<feature type="domain" description="Glycosyltransferase 2-like" evidence="1">
    <location>
        <begin position="46"/>
        <end position="164"/>
    </location>
</feature>